<evidence type="ECO:0000256" key="8">
    <source>
        <dbReference type="SAM" id="MobiDB-lite"/>
    </source>
</evidence>
<feature type="region of interest" description="Disordered" evidence="8">
    <location>
        <begin position="434"/>
        <end position="454"/>
    </location>
</feature>
<dbReference type="GO" id="GO:0005764">
    <property type="term" value="C:lysosome"/>
    <property type="evidence" value="ECO:0007669"/>
    <property type="project" value="TreeGrafter"/>
</dbReference>
<dbReference type="Gene3D" id="3.20.20.80">
    <property type="entry name" value="Glycosidases"/>
    <property type="match status" value="1"/>
</dbReference>
<dbReference type="PIRSF" id="PIRSF001092">
    <property type="entry name" value="Alpha-L-fucosidase"/>
    <property type="match status" value="1"/>
</dbReference>
<evidence type="ECO:0000256" key="9">
    <source>
        <dbReference type="SAM" id="SignalP"/>
    </source>
</evidence>
<dbReference type="GO" id="GO:0006004">
    <property type="term" value="P:fucose metabolic process"/>
    <property type="evidence" value="ECO:0007669"/>
    <property type="project" value="InterPro"/>
</dbReference>
<comment type="caution">
    <text evidence="11">The sequence shown here is derived from an EMBL/GenBank/DDBJ whole genome shotgun (WGS) entry which is preliminary data.</text>
</comment>
<dbReference type="PANTHER" id="PTHR10030">
    <property type="entry name" value="ALPHA-L-FUCOSIDASE"/>
    <property type="match status" value="1"/>
</dbReference>
<reference evidence="11" key="2">
    <citation type="submission" date="2020-09" db="EMBL/GenBank/DDBJ databases">
        <authorList>
            <person name="Sun Q."/>
            <person name="Zhou Y."/>
        </authorList>
    </citation>
    <scope>NUCLEOTIDE SEQUENCE</scope>
    <source>
        <strain evidence="11">CGMCC 1.15447</strain>
    </source>
</reference>
<evidence type="ECO:0000256" key="7">
    <source>
        <dbReference type="PIRSR" id="PIRSR001092-1"/>
    </source>
</evidence>
<dbReference type="AlphaFoldDB" id="A0A916RQK0"/>
<accession>A0A916RQK0</accession>
<feature type="signal peptide" evidence="9">
    <location>
        <begin position="1"/>
        <end position="30"/>
    </location>
</feature>
<dbReference type="Proteomes" id="UP000648801">
    <property type="component" value="Unassembled WGS sequence"/>
</dbReference>
<proteinExistence type="inferred from homology"/>
<dbReference type="InterPro" id="IPR006311">
    <property type="entry name" value="TAT_signal"/>
</dbReference>
<comment type="similarity">
    <text evidence="2">Belongs to the glycosyl hydrolase 29 family.</text>
</comment>
<gene>
    <name evidence="11" type="ORF">GCM10011507_15660</name>
</gene>
<feature type="site" description="May be important for catalysis" evidence="7">
    <location>
        <position position="274"/>
    </location>
</feature>
<protein>
    <recommendedName>
        <fullName evidence="3">alpha-L-fucosidase</fullName>
        <ecNumber evidence="3">3.2.1.51</ecNumber>
    </recommendedName>
</protein>
<dbReference type="PANTHER" id="PTHR10030:SF37">
    <property type="entry name" value="ALPHA-L-FUCOSIDASE-RELATED"/>
    <property type="match status" value="1"/>
</dbReference>
<dbReference type="PRINTS" id="PR00741">
    <property type="entry name" value="GLHYDRLASE29"/>
</dbReference>
<dbReference type="InterPro" id="IPR000933">
    <property type="entry name" value="Glyco_hydro_29"/>
</dbReference>
<evidence type="ECO:0000313" key="12">
    <source>
        <dbReference type="Proteomes" id="UP000648801"/>
    </source>
</evidence>
<comment type="function">
    <text evidence="1">Alpha-L-fucosidase is responsible for hydrolyzing the alpha-1,6-linked fucose joined to the reducing-end N-acetylglucosamine of the carbohydrate moieties of glycoproteins.</text>
</comment>
<keyword evidence="5" id="KW-0378">Hydrolase</keyword>
<dbReference type="InterPro" id="IPR017853">
    <property type="entry name" value="GH"/>
</dbReference>
<dbReference type="PROSITE" id="PS51318">
    <property type="entry name" value="TAT"/>
    <property type="match status" value="1"/>
</dbReference>
<evidence type="ECO:0000256" key="3">
    <source>
        <dbReference type="ARBA" id="ARBA00012662"/>
    </source>
</evidence>
<name>A0A916RQK0_9BACT</name>
<dbReference type="Pfam" id="PF01120">
    <property type="entry name" value="Alpha_L_fucos"/>
    <property type="match status" value="1"/>
</dbReference>
<evidence type="ECO:0000256" key="6">
    <source>
        <dbReference type="ARBA" id="ARBA00023295"/>
    </source>
</evidence>
<evidence type="ECO:0000259" key="10">
    <source>
        <dbReference type="Pfam" id="PF01120"/>
    </source>
</evidence>
<evidence type="ECO:0000313" key="11">
    <source>
        <dbReference type="EMBL" id="GGA64888.1"/>
    </source>
</evidence>
<dbReference type="SUPFAM" id="SSF51445">
    <property type="entry name" value="(Trans)glycosidases"/>
    <property type="match status" value="1"/>
</dbReference>
<reference evidence="11" key="1">
    <citation type="journal article" date="2014" name="Int. J. Syst. Evol. Microbiol.">
        <title>Complete genome sequence of Corynebacterium casei LMG S-19264T (=DSM 44701T), isolated from a smear-ripened cheese.</title>
        <authorList>
            <consortium name="US DOE Joint Genome Institute (JGI-PGF)"/>
            <person name="Walter F."/>
            <person name="Albersmeier A."/>
            <person name="Kalinowski J."/>
            <person name="Ruckert C."/>
        </authorList>
    </citation>
    <scope>NUCLEOTIDE SEQUENCE</scope>
    <source>
        <strain evidence="11">CGMCC 1.15447</strain>
    </source>
</reference>
<feature type="chain" id="PRO_5037125804" description="alpha-L-fucosidase" evidence="9">
    <location>
        <begin position="31"/>
        <end position="454"/>
    </location>
</feature>
<evidence type="ECO:0000256" key="1">
    <source>
        <dbReference type="ARBA" id="ARBA00004071"/>
    </source>
</evidence>
<organism evidence="11 12">
    <name type="scientific">Edaphobacter acidisoli</name>
    <dbReference type="NCBI Taxonomy" id="2040573"/>
    <lineage>
        <taxon>Bacteria</taxon>
        <taxon>Pseudomonadati</taxon>
        <taxon>Acidobacteriota</taxon>
        <taxon>Terriglobia</taxon>
        <taxon>Terriglobales</taxon>
        <taxon>Acidobacteriaceae</taxon>
        <taxon>Edaphobacter</taxon>
    </lineage>
</organism>
<feature type="domain" description="Glycoside hydrolase family 29 N-terminal" evidence="10">
    <location>
        <begin position="37"/>
        <end position="341"/>
    </location>
</feature>
<evidence type="ECO:0000256" key="4">
    <source>
        <dbReference type="ARBA" id="ARBA00022729"/>
    </source>
</evidence>
<keyword evidence="4 9" id="KW-0732">Signal</keyword>
<dbReference type="EMBL" id="BMJB01000001">
    <property type="protein sequence ID" value="GGA64888.1"/>
    <property type="molecule type" value="Genomic_DNA"/>
</dbReference>
<keyword evidence="12" id="KW-1185">Reference proteome</keyword>
<dbReference type="EC" id="3.2.1.51" evidence="3"/>
<sequence>MDSFKINRRNMLMGTGASLASLALSGRAEAAMKAAVAAQDEAEAQPTPDQVRRMQWWHAAKFGMFIHFGCYSQHARHEWAMEDEAIPLVEYQQFSQEFRPKPGSQRAWAKLAKAAGMKYMVMTTKHHEGFCNWDTKLTDYNAVKQGPKQDLVREYVEAARAEGMRVGFYYSLMDWHHPDGARCATDEDARKRFVEYTHGLIRELLTNYGKIDVLWYDVAWPLDAQGWESERMNKMVFELQPDIIVNNRNHLPGDFSTPEQKIVASNGGRAWESCMTLNDSWGFQRADDNWKSSKTIIRNLISCTRDGGNYLLNIGPRGDGSIPEESVRVLSEVGKWMETNADPVRNSDLCQPRRSTYASFTRIGNTLYMHVHFWPGGDVAISGLQTKVKSARLMKTGQDVKFTQDPYRVHLVGLPMEAPDSPVTTIAIECESEPKQDTDFVRKNKPRGGVGIEA</sequence>
<dbReference type="RefSeq" id="WP_229668788.1">
    <property type="nucleotide sequence ID" value="NZ_BMJB01000001.1"/>
</dbReference>
<keyword evidence="6" id="KW-0326">Glycosidase</keyword>
<dbReference type="InterPro" id="IPR057739">
    <property type="entry name" value="Glyco_hydro_29_N"/>
</dbReference>
<dbReference type="GO" id="GO:0004560">
    <property type="term" value="F:alpha-L-fucosidase activity"/>
    <property type="evidence" value="ECO:0007669"/>
    <property type="project" value="InterPro"/>
</dbReference>
<evidence type="ECO:0000256" key="2">
    <source>
        <dbReference type="ARBA" id="ARBA00007951"/>
    </source>
</evidence>
<evidence type="ECO:0000256" key="5">
    <source>
        <dbReference type="ARBA" id="ARBA00022801"/>
    </source>
</evidence>
<dbReference type="GO" id="GO:0016139">
    <property type="term" value="P:glycoside catabolic process"/>
    <property type="evidence" value="ECO:0007669"/>
    <property type="project" value="TreeGrafter"/>
</dbReference>
<dbReference type="InterPro" id="IPR016286">
    <property type="entry name" value="FUC_metazoa-typ"/>
</dbReference>
<dbReference type="SMART" id="SM00812">
    <property type="entry name" value="Alpha_L_fucos"/>
    <property type="match status" value="1"/>
</dbReference>